<keyword evidence="2" id="KW-1185">Reference proteome</keyword>
<organism evidence="1 2">
    <name type="scientific">Eretmocerus hayati</name>
    <dbReference type="NCBI Taxonomy" id="131215"/>
    <lineage>
        <taxon>Eukaryota</taxon>
        <taxon>Metazoa</taxon>
        <taxon>Ecdysozoa</taxon>
        <taxon>Arthropoda</taxon>
        <taxon>Hexapoda</taxon>
        <taxon>Insecta</taxon>
        <taxon>Pterygota</taxon>
        <taxon>Neoptera</taxon>
        <taxon>Endopterygota</taxon>
        <taxon>Hymenoptera</taxon>
        <taxon>Apocrita</taxon>
        <taxon>Proctotrupomorpha</taxon>
        <taxon>Chalcidoidea</taxon>
        <taxon>Aphelinidae</taxon>
        <taxon>Aphelininae</taxon>
        <taxon>Eretmocerus</taxon>
    </lineage>
</organism>
<dbReference type="EMBL" id="CM056744">
    <property type="protein sequence ID" value="KAJ8666219.1"/>
    <property type="molecule type" value="Genomic_DNA"/>
</dbReference>
<sequence length="130" mass="15251">VDWLFKRCPEQAAGVFRLDRRNQNATLALGIYFLESQFQYKNRILPYILRVLKGLPKAVWLEDISYTTNGRIPTAEWFSFCLNTLLSDIFMRCDDAREDILQAQVETLVTLTNLIRSHKDQHDELTVQTR</sequence>
<protein>
    <submittedName>
        <fullName evidence="1">Uncharacterized protein</fullName>
    </submittedName>
</protein>
<gene>
    <name evidence="1" type="ORF">QAD02_007881</name>
</gene>
<evidence type="ECO:0000313" key="2">
    <source>
        <dbReference type="Proteomes" id="UP001239111"/>
    </source>
</evidence>
<name>A0ACC2N509_9HYME</name>
<dbReference type="Proteomes" id="UP001239111">
    <property type="component" value="Chromosome 4"/>
</dbReference>
<proteinExistence type="predicted"/>
<reference evidence="1" key="1">
    <citation type="submission" date="2023-04" db="EMBL/GenBank/DDBJ databases">
        <title>A chromosome-level genome assembly of the parasitoid wasp Eretmocerus hayati.</title>
        <authorList>
            <person name="Zhong Y."/>
            <person name="Liu S."/>
            <person name="Liu Y."/>
        </authorList>
    </citation>
    <scope>NUCLEOTIDE SEQUENCE</scope>
    <source>
        <strain evidence="1">ZJU_SS_LIU_2023</strain>
    </source>
</reference>
<feature type="non-terminal residue" evidence="1">
    <location>
        <position position="130"/>
    </location>
</feature>
<comment type="caution">
    <text evidence="1">The sequence shown here is derived from an EMBL/GenBank/DDBJ whole genome shotgun (WGS) entry which is preliminary data.</text>
</comment>
<accession>A0ACC2N509</accession>
<feature type="non-terminal residue" evidence="1">
    <location>
        <position position="1"/>
    </location>
</feature>
<evidence type="ECO:0000313" key="1">
    <source>
        <dbReference type="EMBL" id="KAJ8666219.1"/>
    </source>
</evidence>